<name>A0A6J6TS43_9ZZZZ</name>
<protein>
    <submittedName>
        <fullName evidence="2">Unannotated protein</fullName>
    </submittedName>
</protein>
<proteinExistence type="predicted"/>
<dbReference type="EMBL" id="CAEZYU010000080">
    <property type="protein sequence ID" value="CAB4749956.1"/>
    <property type="molecule type" value="Genomic_DNA"/>
</dbReference>
<dbReference type="InterPro" id="IPR051157">
    <property type="entry name" value="PDH/Transketolase"/>
</dbReference>
<evidence type="ECO:0000259" key="1">
    <source>
        <dbReference type="Pfam" id="PF22613"/>
    </source>
</evidence>
<dbReference type="Gene3D" id="3.40.50.920">
    <property type="match status" value="1"/>
</dbReference>
<dbReference type="InterPro" id="IPR055152">
    <property type="entry name" value="Transketolase-like_C_2"/>
</dbReference>
<accession>A0A6J6TS43</accession>
<dbReference type="InterPro" id="IPR009014">
    <property type="entry name" value="Transketo_C/PFOR_II"/>
</dbReference>
<dbReference type="PANTHER" id="PTHR43825">
    <property type="entry name" value="PYRUVATE DEHYDROGENASE E1 COMPONENT"/>
    <property type="match status" value="1"/>
</dbReference>
<sequence length="137" mass="15457">MSAELWSATSYQQLRVEALEVDHWNSLHPNEQPRVPWVTSQLGRSQGPIVAVTDFMRMVPDQISRWSPRAWTSLGTDGFGRSDTRETLRRYFETDAANIVLAVLNHLVADNTLVPAAIEDAISRYNMPTEGPVPWHG</sequence>
<organism evidence="2">
    <name type="scientific">freshwater metagenome</name>
    <dbReference type="NCBI Taxonomy" id="449393"/>
    <lineage>
        <taxon>unclassified sequences</taxon>
        <taxon>metagenomes</taxon>
        <taxon>ecological metagenomes</taxon>
    </lineage>
</organism>
<dbReference type="Pfam" id="PF22613">
    <property type="entry name" value="Transketolase_C_1"/>
    <property type="match status" value="1"/>
</dbReference>
<reference evidence="2" key="1">
    <citation type="submission" date="2020-05" db="EMBL/GenBank/DDBJ databases">
        <authorList>
            <person name="Chiriac C."/>
            <person name="Salcher M."/>
            <person name="Ghai R."/>
            <person name="Kavagutti S V."/>
        </authorList>
    </citation>
    <scope>NUCLEOTIDE SEQUENCE</scope>
</reference>
<dbReference type="AlphaFoldDB" id="A0A6J6TS43"/>
<feature type="domain" description="Transketolase-like C-terminal" evidence="1">
    <location>
        <begin position="2"/>
        <end position="94"/>
    </location>
</feature>
<dbReference type="SUPFAM" id="SSF52922">
    <property type="entry name" value="TK C-terminal domain-like"/>
    <property type="match status" value="1"/>
</dbReference>
<gene>
    <name evidence="2" type="ORF">UFOPK2766_01593</name>
</gene>
<evidence type="ECO:0000313" key="2">
    <source>
        <dbReference type="EMBL" id="CAB4749956.1"/>
    </source>
</evidence>
<dbReference type="PANTHER" id="PTHR43825:SF3">
    <property type="entry name" value="PYRUVATE DEHYDROGENASE E1 COMPONENT"/>
    <property type="match status" value="1"/>
</dbReference>